<reference evidence="3 4" key="1">
    <citation type="journal article" date="2024" name="Insects">
        <title>An Improved Chromosome-Level Genome Assembly of the Firefly Pyrocoelia pectoralis.</title>
        <authorList>
            <person name="Fu X."/>
            <person name="Meyer-Rochow V.B."/>
            <person name="Ballantyne L."/>
            <person name="Zhu X."/>
        </authorList>
    </citation>
    <scope>NUCLEOTIDE SEQUENCE [LARGE SCALE GENOMIC DNA]</scope>
    <source>
        <strain evidence="3">XCY_ONT2</strain>
    </source>
</reference>
<protein>
    <recommendedName>
        <fullName evidence="2">Helix-turn-helix domain-containing protein</fullName>
    </recommendedName>
</protein>
<keyword evidence="4" id="KW-1185">Reference proteome</keyword>
<accession>A0AAN7VJM1</accession>
<evidence type="ECO:0000256" key="1">
    <source>
        <dbReference type="SAM" id="MobiDB-lite"/>
    </source>
</evidence>
<dbReference type="Proteomes" id="UP001329430">
    <property type="component" value="Chromosome 3"/>
</dbReference>
<dbReference type="Pfam" id="PF26215">
    <property type="entry name" value="HTH_animal"/>
    <property type="match status" value="1"/>
</dbReference>
<gene>
    <name evidence="3" type="ORF">RI129_004832</name>
</gene>
<dbReference type="InterPro" id="IPR058912">
    <property type="entry name" value="HTH_animal"/>
</dbReference>
<dbReference type="PANTHER" id="PTHR21301:SF11">
    <property type="entry name" value="GIY-YIG DOMAIN-CONTAINING PROTEIN"/>
    <property type="match status" value="1"/>
</dbReference>
<feature type="domain" description="Helix-turn-helix" evidence="2">
    <location>
        <begin position="91"/>
        <end position="150"/>
    </location>
</feature>
<evidence type="ECO:0000259" key="2">
    <source>
        <dbReference type="Pfam" id="PF26215"/>
    </source>
</evidence>
<dbReference type="PANTHER" id="PTHR21301">
    <property type="entry name" value="REVERSE TRANSCRIPTASE"/>
    <property type="match status" value="1"/>
</dbReference>
<dbReference type="EMBL" id="JAVRBK010000003">
    <property type="protein sequence ID" value="KAK5646368.1"/>
    <property type="molecule type" value="Genomic_DNA"/>
</dbReference>
<evidence type="ECO:0000313" key="3">
    <source>
        <dbReference type="EMBL" id="KAK5646368.1"/>
    </source>
</evidence>
<name>A0AAN7VJM1_9COLE</name>
<dbReference type="AlphaFoldDB" id="A0AAN7VJM1"/>
<comment type="caution">
    <text evidence="3">The sequence shown here is derived from an EMBL/GenBank/DDBJ whole genome shotgun (WGS) entry which is preliminary data.</text>
</comment>
<sequence length="401" mass="46249">MEEFEQNALNTATLKPKCWFRYVDDTFVIWPHGSHTLDEFLQHLNNIHPNIKFTMETENNNELSFLDTLIRKRANGKFNFALYRKPTHSNRYLNASSHHHPSQLNAVIKSLTIRSLRLTDDDSRKEELANIKMALQQNGYSSNKINKIIKDCNNFTKKPTTETELKKPLILPYIKGVTDIIAKKFPNDKFRKIFKPFITIQQLLRNAKDHIPGESQGIYEIPCSECCRSYIGQTNRRLNIRAQEHNLAIKQFNTSSSLACHRMDTGHQINTSNIKLLATAYTLNERIIREAIEIEKRPLALNKRDDTSRISPIWKIIINKQDTPPQRITTNINSNDHPTTSSVQNIQTSTFKGPMTRKTKATRLPFPKESKKGRRLQKSEVQSKLTEFVEAMKTSSTASQS</sequence>
<proteinExistence type="predicted"/>
<organism evidence="3 4">
    <name type="scientific">Pyrocoelia pectoralis</name>
    <dbReference type="NCBI Taxonomy" id="417401"/>
    <lineage>
        <taxon>Eukaryota</taxon>
        <taxon>Metazoa</taxon>
        <taxon>Ecdysozoa</taxon>
        <taxon>Arthropoda</taxon>
        <taxon>Hexapoda</taxon>
        <taxon>Insecta</taxon>
        <taxon>Pterygota</taxon>
        <taxon>Neoptera</taxon>
        <taxon>Endopterygota</taxon>
        <taxon>Coleoptera</taxon>
        <taxon>Polyphaga</taxon>
        <taxon>Elateriformia</taxon>
        <taxon>Elateroidea</taxon>
        <taxon>Lampyridae</taxon>
        <taxon>Lampyrinae</taxon>
        <taxon>Pyrocoelia</taxon>
    </lineage>
</organism>
<feature type="region of interest" description="Disordered" evidence="1">
    <location>
        <begin position="350"/>
        <end position="383"/>
    </location>
</feature>
<evidence type="ECO:0000313" key="4">
    <source>
        <dbReference type="Proteomes" id="UP001329430"/>
    </source>
</evidence>